<dbReference type="InterPro" id="IPR056729">
    <property type="entry name" value="GMPPB_C"/>
</dbReference>
<dbReference type="RefSeq" id="XP_049260910.1">
    <property type="nucleotide sequence ID" value="XM_049409899.1"/>
</dbReference>
<gene>
    <name evidence="7" type="ORF">J8A68_005794</name>
</gene>
<dbReference type="OrthoDB" id="285674at2759"/>
<reference evidence="7 8" key="1">
    <citation type="journal article" date="2021" name="DNA Res.">
        <title>Genome analysis of Candida subhashii reveals its hybrid nature and dual mitochondrial genome conformations.</title>
        <authorList>
            <person name="Mixao V."/>
            <person name="Hegedusova E."/>
            <person name="Saus E."/>
            <person name="Pryszcz L.P."/>
            <person name="Cillingova A."/>
            <person name="Nosek J."/>
            <person name="Gabaldon T."/>
        </authorList>
    </citation>
    <scope>NUCLEOTIDE SEQUENCE [LARGE SCALE GENOMIC DNA]</scope>
    <source>
        <strain evidence="7 8">CBS 10753</strain>
    </source>
</reference>
<dbReference type="AlphaFoldDB" id="A0A8J5UH90"/>
<dbReference type="InterPro" id="IPR005835">
    <property type="entry name" value="NTP_transferase_dom"/>
</dbReference>
<evidence type="ECO:0000256" key="3">
    <source>
        <dbReference type="ARBA" id="ARBA00012387"/>
    </source>
</evidence>
<evidence type="ECO:0000256" key="4">
    <source>
        <dbReference type="ARBA" id="ARBA00047343"/>
    </source>
</evidence>
<dbReference type="GO" id="GO:0004475">
    <property type="term" value="F:mannose-1-phosphate guanylyltransferase (GTP) activity"/>
    <property type="evidence" value="ECO:0007669"/>
    <property type="project" value="UniProtKB-EC"/>
</dbReference>
<comment type="caution">
    <text evidence="7">The sequence shown here is derived from an EMBL/GenBank/DDBJ whole genome shotgun (WGS) entry which is preliminary data.</text>
</comment>
<protein>
    <recommendedName>
        <fullName evidence="3">mannose-1-phosphate guanylyltransferase</fullName>
        <ecNumber evidence="3">2.7.7.13</ecNumber>
    </recommendedName>
</protein>
<feature type="domain" description="Nucleotidyl transferase" evidence="5">
    <location>
        <begin position="4"/>
        <end position="145"/>
    </location>
</feature>
<name>A0A8J5UH90_9ASCO</name>
<feature type="domain" description="Mannose-1-phosphate guanyltransferase C-terminal" evidence="6">
    <location>
        <begin position="334"/>
        <end position="450"/>
    </location>
</feature>
<dbReference type="GeneID" id="73472594"/>
<dbReference type="PANTHER" id="PTHR22572">
    <property type="entry name" value="SUGAR-1-PHOSPHATE GUANYL TRANSFERASE"/>
    <property type="match status" value="1"/>
</dbReference>
<accession>A0A8J5UH90</accession>
<dbReference type="EMBL" id="JAGSYN010000275">
    <property type="protein sequence ID" value="KAG7660677.1"/>
    <property type="molecule type" value="Genomic_DNA"/>
</dbReference>
<dbReference type="EC" id="2.7.7.13" evidence="3"/>
<evidence type="ECO:0000259" key="6">
    <source>
        <dbReference type="Pfam" id="PF25087"/>
    </source>
</evidence>
<evidence type="ECO:0000313" key="7">
    <source>
        <dbReference type="EMBL" id="KAG7660677.1"/>
    </source>
</evidence>
<keyword evidence="8" id="KW-1185">Reference proteome</keyword>
<comment type="catalytic activity">
    <reaction evidence="4">
        <text>alpha-D-mannose 1-phosphate + GTP + H(+) = GDP-alpha-D-mannose + diphosphate</text>
        <dbReference type="Rhea" id="RHEA:15229"/>
        <dbReference type="ChEBI" id="CHEBI:15378"/>
        <dbReference type="ChEBI" id="CHEBI:33019"/>
        <dbReference type="ChEBI" id="CHEBI:37565"/>
        <dbReference type="ChEBI" id="CHEBI:57527"/>
        <dbReference type="ChEBI" id="CHEBI:58409"/>
        <dbReference type="EC" id="2.7.7.13"/>
    </reaction>
</comment>
<dbReference type="InterPro" id="IPR050486">
    <property type="entry name" value="Mannose-1P_guanyltransferase"/>
</dbReference>
<dbReference type="Proteomes" id="UP000694255">
    <property type="component" value="Unassembled WGS sequence"/>
</dbReference>
<evidence type="ECO:0000256" key="1">
    <source>
        <dbReference type="ARBA" id="ARBA00004823"/>
    </source>
</evidence>
<organism evidence="7 8">
    <name type="scientific">[Candida] subhashii</name>
    <dbReference type="NCBI Taxonomy" id="561895"/>
    <lineage>
        <taxon>Eukaryota</taxon>
        <taxon>Fungi</taxon>
        <taxon>Dikarya</taxon>
        <taxon>Ascomycota</taxon>
        <taxon>Saccharomycotina</taxon>
        <taxon>Pichiomycetes</taxon>
        <taxon>Debaryomycetaceae</taxon>
        <taxon>Spathaspora</taxon>
    </lineage>
</organism>
<feature type="domain" description="Nucleotidyl transferase" evidence="5">
    <location>
        <begin position="170"/>
        <end position="238"/>
    </location>
</feature>
<proteinExistence type="inferred from homology"/>
<dbReference type="Pfam" id="PF00483">
    <property type="entry name" value="NTP_transferase"/>
    <property type="match status" value="2"/>
</dbReference>
<dbReference type="Pfam" id="PF25087">
    <property type="entry name" value="GMPPB_C"/>
    <property type="match status" value="1"/>
</dbReference>
<evidence type="ECO:0000313" key="8">
    <source>
        <dbReference type="Proteomes" id="UP000694255"/>
    </source>
</evidence>
<sequence>MALKVLILVGGETTGTRFRPLTMDEPKLLFPICGKPLISHIIDSLVEQLSPTNGLEILLMGFFKDSSKFQAYVKHANDTYPDLKIEYLSEPEAMGTAGGLYHFRDKIFTDADSKVLMIHGDVICNYPFKDMLKANLEQKSNITILGIDPVSLIKTPRIQVSNGGGEGNTLPSDEELLQNYGAIVANKNDCGVIHYVEKPSSKISMFRQDTTYSILLNGGIYIFDRSILDLLQEAKVSKERGATFDFEEEDLDNELDKSDSLSLELDVFKILPSIKQTKFSVYKSNDFWYQLKTPVSALLANSLFLSQGPCNGGNFDNIEILKPVQIGNSDLSNSSSSKIGPNVSIGNNVTLGKGVRLSNCIIADDVTIGDNTIIKNAIVSRGAIIGKWCRLEGTITAETLAQNVNVVSGYLKLLNNIVILCQGTTVANQVFVYNSVVLPHKELKKDVKYEIIM</sequence>
<comment type="pathway">
    <text evidence="1">Nucleotide-sugar biosynthesis; GDP-alpha-D-mannose biosynthesis; GDP-alpha-D-mannose from alpha-D-mannose 1-phosphate (GTP route): step 1/1.</text>
</comment>
<comment type="similarity">
    <text evidence="2">Belongs to the transferase hexapeptide repeat family.</text>
</comment>
<evidence type="ECO:0000259" key="5">
    <source>
        <dbReference type="Pfam" id="PF00483"/>
    </source>
</evidence>
<evidence type="ECO:0000256" key="2">
    <source>
        <dbReference type="ARBA" id="ARBA00007274"/>
    </source>
</evidence>